<evidence type="ECO:0000313" key="4">
    <source>
        <dbReference type="EMBL" id="RID54788.1"/>
    </source>
</evidence>
<dbReference type="Pfam" id="PF00171">
    <property type="entry name" value="Aldedh"/>
    <property type="match status" value="1"/>
</dbReference>
<evidence type="ECO:0000313" key="5">
    <source>
        <dbReference type="Proteomes" id="UP000264353"/>
    </source>
</evidence>
<dbReference type="GO" id="GO:0016620">
    <property type="term" value="F:oxidoreductase activity, acting on the aldehyde or oxo group of donors, NAD or NADP as acceptor"/>
    <property type="evidence" value="ECO:0007669"/>
    <property type="project" value="InterPro"/>
</dbReference>
<name>A0A397YPX4_BRACM</name>
<dbReference type="PANTHER" id="PTHR43353:SF5">
    <property type="entry name" value="SUCCINATE-SEMIALDEHYDE DEHYDROGENASE, MITOCHONDRIAL"/>
    <property type="match status" value="1"/>
</dbReference>
<dbReference type="Proteomes" id="UP000264353">
    <property type="component" value="Chromosome A7"/>
</dbReference>
<dbReference type="EMBL" id="CM010634">
    <property type="protein sequence ID" value="RID54788.1"/>
    <property type="molecule type" value="Genomic_DNA"/>
</dbReference>
<organism evidence="4 5">
    <name type="scientific">Brassica campestris</name>
    <name type="common">Field mustard</name>
    <dbReference type="NCBI Taxonomy" id="3711"/>
    <lineage>
        <taxon>Eukaryota</taxon>
        <taxon>Viridiplantae</taxon>
        <taxon>Streptophyta</taxon>
        <taxon>Embryophyta</taxon>
        <taxon>Tracheophyta</taxon>
        <taxon>Spermatophyta</taxon>
        <taxon>Magnoliopsida</taxon>
        <taxon>eudicotyledons</taxon>
        <taxon>Gunneridae</taxon>
        <taxon>Pentapetalae</taxon>
        <taxon>rosids</taxon>
        <taxon>malvids</taxon>
        <taxon>Brassicales</taxon>
        <taxon>Brassicaceae</taxon>
        <taxon>Brassiceae</taxon>
        <taxon>Brassica</taxon>
    </lineage>
</organism>
<dbReference type="AlphaFoldDB" id="A0A397YPX4"/>
<dbReference type="SUPFAM" id="SSF53720">
    <property type="entry name" value="ALDH-like"/>
    <property type="match status" value="1"/>
</dbReference>
<dbReference type="InterPro" id="IPR015590">
    <property type="entry name" value="Aldehyde_DH_dom"/>
</dbReference>
<dbReference type="InterPro" id="IPR016161">
    <property type="entry name" value="Ald_DH/histidinol_DH"/>
</dbReference>
<gene>
    <name evidence="4" type="ORF">BRARA_G02081</name>
</gene>
<dbReference type="InterPro" id="IPR016163">
    <property type="entry name" value="Ald_DH_C"/>
</dbReference>
<dbReference type="InterPro" id="IPR050740">
    <property type="entry name" value="Aldehyde_DH_Superfamily"/>
</dbReference>
<keyword evidence="1" id="KW-0560">Oxidoreductase</keyword>
<feature type="domain" description="Aldehyde dehydrogenase" evidence="3">
    <location>
        <begin position="29"/>
        <end position="113"/>
    </location>
</feature>
<proteinExistence type="predicted"/>
<feature type="region of interest" description="Disordered" evidence="2">
    <location>
        <begin position="93"/>
        <end position="113"/>
    </location>
</feature>
<dbReference type="PANTHER" id="PTHR43353">
    <property type="entry name" value="SUCCINATE-SEMIALDEHYDE DEHYDROGENASE, MITOCHONDRIAL"/>
    <property type="match status" value="1"/>
</dbReference>
<accession>A0A397YPX4</accession>
<sequence>MRVFDVFAFQLRCSRGINYVHMTLNYVPSLREEIFKPVALLIRVKNQVGRCQNHYCRTCCLYIHKSSVQRSWYFSEVLEYVLVRVNKRLKSKEGVKQTDLGREGSKYGMDEYL</sequence>
<dbReference type="Gene3D" id="3.40.309.10">
    <property type="entry name" value="Aldehyde Dehydrogenase, Chain A, domain 2"/>
    <property type="match status" value="1"/>
</dbReference>
<evidence type="ECO:0000256" key="2">
    <source>
        <dbReference type="SAM" id="MobiDB-lite"/>
    </source>
</evidence>
<evidence type="ECO:0000259" key="3">
    <source>
        <dbReference type="Pfam" id="PF00171"/>
    </source>
</evidence>
<protein>
    <recommendedName>
        <fullName evidence="3">Aldehyde dehydrogenase domain-containing protein</fullName>
    </recommendedName>
</protein>
<reference evidence="4 5" key="1">
    <citation type="submission" date="2018-06" db="EMBL/GenBank/DDBJ databases">
        <title>WGS assembly of Brassica rapa FPsc.</title>
        <authorList>
            <person name="Bowman J."/>
            <person name="Kohchi T."/>
            <person name="Yamato K."/>
            <person name="Jenkins J."/>
            <person name="Shu S."/>
            <person name="Ishizaki K."/>
            <person name="Yamaoka S."/>
            <person name="Nishihama R."/>
            <person name="Nakamura Y."/>
            <person name="Berger F."/>
            <person name="Adam C."/>
            <person name="Aki S."/>
            <person name="Althoff F."/>
            <person name="Araki T."/>
            <person name="Arteaga-Vazquez M."/>
            <person name="Balasubrmanian S."/>
            <person name="Bauer D."/>
            <person name="Boehm C."/>
            <person name="Briginshaw L."/>
            <person name="Caballero-Perez J."/>
            <person name="Catarino B."/>
            <person name="Chen F."/>
            <person name="Chiyoda S."/>
            <person name="Chovatia M."/>
            <person name="Davies K."/>
            <person name="Delmans M."/>
            <person name="Demura T."/>
            <person name="Dierschke T."/>
            <person name="Dolan L."/>
            <person name="Dorantes-Acosta A."/>
            <person name="Eklund D."/>
            <person name="Florent S."/>
            <person name="Flores-Sandoval E."/>
            <person name="Fujiyama A."/>
            <person name="Fukuzawa H."/>
            <person name="Galik B."/>
            <person name="Grimanelli D."/>
            <person name="Grimwood J."/>
            <person name="Grossniklaus U."/>
            <person name="Hamada T."/>
            <person name="Haseloff J."/>
            <person name="Hetherington A."/>
            <person name="Higo A."/>
            <person name="Hirakawa Y."/>
            <person name="Hundley H."/>
            <person name="Ikeda Y."/>
            <person name="Inoue K."/>
            <person name="Inoue S."/>
            <person name="Ishida S."/>
            <person name="Jia Q."/>
            <person name="Kakita M."/>
            <person name="Kanazawa T."/>
            <person name="Kawai Y."/>
            <person name="Kawashima T."/>
            <person name="Kennedy M."/>
            <person name="Kinose K."/>
            <person name="Kinoshita T."/>
            <person name="Kohara Y."/>
            <person name="Koide E."/>
            <person name="Komatsu K."/>
            <person name="Kopischke S."/>
            <person name="Kubo M."/>
            <person name="Kyozuka J."/>
            <person name="Lagercrantz U."/>
            <person name="Lin S."/>
            <person name="Lindquist E."/>
            <person name="Lipzen A."/>
            <person name="Lu C."/>
            <person name="Luna E."/>
            <person name="Martienssen R."/>
            <person name="Minamino N."/>
            <person name="Mizutani M."/>
            <person name="Mizutani M."/>
            <person name="Mochizuki N."/>
            <person name="Monte I."/>
            <person name="Mosher R."/>
            <person name="Nagasaki H."/>
            <person name="Nakagami H."/>
            <person name="Naramoto S."/>
            <person name="Nishitani K."/>
            <person name="Ohtani M."/>
            <person name="Okamoto T."/>
            <person name="Okumura M."/>
            <person name="Phillips J."/>
            <person name="Pollak B."/>
            <person name="Reinders A."/>
            <person name="Roevekamp M."/>
            <person name="Sano R."/>
            <person name="Sawa S."/>
            <person name="Schmid M."/>
            <person name="Shirakawa M."/>
            <person name="Solano R."/>
            <person name="Spunde A."/>
            <person name="Suetsugu N."/>
            <person name="Sugano S."/>
            <person name="Sugiyama A."/>
            <person name="Sun R."/>
            <person name="Suzuki Y."/>
            <person name="Takenaka M."/>
            <person name="Takezawa D."/>
            <person name="Tomogane H."/>
            <person name="Tsuzuki M."/>
            <person name="Ueda T."/>
            <person name="Umeda M."/>
            <person name="Ward J."/>
            <person name="Watanabe Y."/>
            <person name="Yazaki K."/>
            <person name="Yokoyama R."/>
            <person name="Yoshitake Y."/>
            <person name="Yotsui I."/>
            <person name="Zachgo S."/>
            <person name="Schmutz J."/>
        </authorList>
    </citation>
    <scope>NUCLEOTIDE SEQUENCE [LARGE SCALE GENOMIC DNA]</scope>
    <source>
        <strain evidence="5">cv. B-3</strain>
    </source>
</reference>
<evidence type="ECO:0000256" key="1">
    <source>
        <dbReference type="ARBA" id="ARBA00023002"/>
    </source>
</evidence>